<dbReference type="FunCoup" id="B7QCY3">
    <property type="interactions" value="106"/>
</dbReference>
<dbReference type="EMBL" id="ABJB010283272">
    <property type="status" value="NOT_ANNOTATED_CDS"/>
    <property type="molecule type" value="Genomic_DNA"/>
</dbReference>
<dbReference type="InterPro" id="IPR043138">
    <property type="entry name" value="GGT_lsub"/>
</dbReference>
<dbReference type="GO" id="GO:0036374">
    <property type="term" value="F:glutathione hydrolase activity"/>
    <property type="evidence" value="ECO:0000318"/>
    <property type="project" value="GO_Central"/>
</dbReference>
<keyword evidence="4" id="KW-0808">Transferase</keyword>
<dbReference type="PANTHER" id="PTHR11686">
    <property type="entry name" value="GAMMA GLUTAMYL TRANSPEPTIDASE"/>
    <property type="match status" value="1"/>
</dbReference>
<dbReference type="Gene3D" id="1.10.246.130">
    <property type="match status" value="1"/>
</dbReference>
<dbReference type="EMBL" id="ABJB010816715">
    <property type="status" value="NOT_ANNOTATED_CDS"/>
    <property type="molecule type" value="Genomic_DNA"/>
</dbReference>
<reference evidence="5" key="2">
    <citation type="submission" date="2020-05" db="UniProtKB">
        <authorList>
            <consortium name="EnsemblMetazoa"/>
        </authorList>
    </citation>
    <scope>IDENTIFICATION</scope>
    <source>
        <strain evidence="5">wikel</strain>
    </source>
</reference>
<dbReference type="GO" id="GO:0103068">
    <property type="term" value="F:leukotriene C4 gamma-glutamyl transferase activity"/>
    <property type="evidence" value="ECO:0007669"/>
    <property type="project" value="UniProtKB-EC"/>
</dbReference>
<dbReference type="InterPro" id="IPR043137">
    <property type="entry name" value="GGT_ssub_C"/>
</dbReference>
<evidence type="ECO:0000313" key="6">
    <source>
        <dbReference type="Proteomes" id="UP000001555"/>
    </source>
</evidence>
<evidence type="ECO:0000256" key="2">
    <source>
        <dbReference type="PIRSR" id="PIRSR600101-1"/>
    </source>
</evidence>
<dbReference type="EnsemblMetazoa" id="ISCW012872-RA">
    <property type="protein sequence ID" value="ISCW012872-PA"/>
    <property type="gene ID" value="ISCW012872"/>
</dbReference>
<dbReference type="VEuPathDB" id="VectorBase:ISCI012872"/>
<reference evidence="4 6" key="1">
    <citation type="submission" date="2008-03" db="EMBL/GenBank/DDBJ databases">
        <title>Annotation of Ixodes scapularis.</title>
        <authorList>
            <consortium name="Ixodes scapularis Genome Project Consortium"/>
            <person name="Caler E."/>
            <person name="Hannick L.I."/>
            <person name="Bidwell S."/>
            <person name="Joardar V."/>
            <person name="Thiagarajan M."/>
            <person name="Amedeo P."/>
            <person name="Galinsky K.J."/>
            <person name="Schobel S."/>
            <person name="Inman J."/>
            <person name="Hostetler J."/>
            <person name="Miller J."/>
            <person name="Hammond M."/>
            <person name="Megy K."/>
            <person name="Lawson D."/>
            <person name="Kodira C."/>
            <person name="Sutton G."/>
            <person name="Meyer J."/>
            <person name="Hill C.A."/>
            <person name="Birren B."/>
            <person name="Nene V."/>
            <person name="Collins F."/>
            <person name="Alarcon-Chaidez F."/>
            <person name="Wikel S."/>
            <person name="Strausberg R."/>
        </authorList>
    </citation>
    <scope>NUCLEOTIDE SEQUENCE [LARGE SCALE GENOMIC DNA]</scope>
    <source>
        <strain evidence="6">Wikel</strain>
        <strain evidence="4">Wikel colony</strain>
    </source>
</reference>
<dbReference type="EMBL" id="ABJB010226127">
    <property type="status" value="NOT_ANNOTATED_CDS"/>
    <property type="molecule type" value="Genomic_DNA"/>
</dbReference>
<dbReference type="Pfam" id="PF01019">
    <property type="entry name" value="G_glu_transpept"/>
    <property type="match status" value="1"/>
</dbReference>
<dbReference type="GO" id="GO:0005886">
    <property type="term" value="C:plasma membrane"/>
    <property type="evidence" value="ECO:0000318"/>
    <property type="project" value="GO_Central"/>
</dbReference>
<dbReference type="EMBL" id="ABJB011112104">
    <property type="status" value="NOT_ANNOTATED_CDS"/>
    <property type="molecule type" value="Genomic_DNA"/>
</dbReference>
<dbReference type="PaxDb" id="6945-B7QCY3"/>
<dbReference type="PANTHER" id="PTHR11686:SF9">
    <property type="entry name" value="RE13973P"/>
    <property type="match status" value="1"/>
</dbReference>
<dbReference type="EMBL" id="ABJB010566386">
    <property type="status" value="NOT_ANNOTATED_CDS"/>
    <property type="molecule type" value="Genomic_DNA"/>
</dbReference>
<dbReference type="FunFam" id="1.10.246.130:FF:000001">
    <property type="entry name" value="Gamma-glutamyltransferase 5 isoform 1"/>
    <property type="match status" value="1"/>
</dbReference>
<evidence type="ECO:0000256" key="1">
    <source>
        <dbReference type="ARBA" id="ARBA00084097"/>
    </source>
</evidence>
<dbReference type="Proteomes" id="UP000001555">
    <property type="component" value="Unassembled WGS sequence"/>
</dbReference>
<feature type="binding site" evidence="3">
    <location>
        <position position="13"/>
    </location>
    <ligand>
        <name>L-glutamate</name>
        <dbReference type="ChEBI" id="CHEBI:29985"/>
    </ligand>
</feature>
<name>B7QCY3_IXOSC</name>
<dbReference type="Gene3D" id="3.60.20.40">
    <property type="match status" value="1"/>
</dbReference>
<dbReference type="FunFam" id="3.60.20.40:FF:000001">
    <property type="entry name" value="Gamma-glutamyltranspeptidase 1"/>
    <property type="match status" value="1"/>
</dbReference>
<evidence type="ECO:0000313" key="5">
    <source>
        <dbReference type="EnsemblMetazoa" id="ISCW012872-PA"/>
    </source>
</evidence>
<sequence length="474" mass="52276">TRSSGLEFALNARETAPGGASRDMFVDNPSAAMSGGLAVAVPGALRGYRALLDTFGTSLEWSVLFEDAIRLARNGFPLGFFQADALKSLEQDIFTNENMRNVYWNTRTNTTYKEGETLVQKDLADTLENIAKQGVDYFYEGEFAQGMEEEIQKQKGLMTTADLSSYKVVWNRTTTARLSGGSVLHSVPPPGSGAVLAHILGIMDGYRDNATGRLADDSLTAHRFVESCKFAYAKRSQLGDSAFVDVTKLVDQMTSSDHTDRTRKKIRDDRTFGPSYYSGLRAFRQDHGTSHLSLLDENGDAIAVTATINTYFGSQVVFRGVVLNNHMDDFSIPGESNAWGLSSSEPNYVLPGKRPMSSTAPSVVVDRNGDVELVLGAPGCQDHLRRRLGDMRCLWQDRSIKDAIDSPRIHHQWLPNEVDVEQNVSEVTIKYLEQKGHKVVVSSGPLSFLGGIERWNGRIFANYDFRRGGSSDGD</sequence>
<feature type="active site" description="Nucleophile" evidence="2">
    <location>
        <position position="289"/>
    </location>
</feature>
<feature type="non-terminal residue" evidence="4">
    <location>
        <position position="1"/>
    </location>
</feature>
<dbReference type="GO" id="GO:0006751">
    <property type="term" value="P:glutathione catabolic process"/>
    <property type="evidence" value="ECO:0000318"/>
    <property type="project" value="GO_Central"/>
</dbReference>
<dbReference type="InterPro" id="IPR029055">
    <property type="entry name" value="Ntn_hydrolases_N"/>
</dbReference>
<feature type="binding site" evidence="3">
    <location>
        <position position="329"/>
    </location>
    <ligand>
        <name>L-glutamate</name>
        <dbReference type="ChEBI" id="CHEBI:29985"/>
    </ligand>
</feature>
<evidence type="ECO:0000313" key="4">
    <source>
        <dbReference type="EMBL" id="EEC16705.1"/>
    </source>
</evidence>
<dbReference type="EMBL" id="ABJB011045554">
    <property type="status" value="NOT_ANNOTATED_CDS"/>
    <property type="molecule type" value="Genomic_DNA"/>
</dbReference>
<dbReference type="OrthoDB" id="1081007at2759"/>
<dbReference type="EC" id="2.3.2.2" evidence="4"/>
<dbReference type="VEuPathDB" id="VectorBase:ISCP_024153"/>
<dbReference type="STRING" id="6945.B7QCY3"/>
<keyword evidence="1" id="KW-0800">Toxin</keyword>
<dbReference type="InterPro" id="IPR000101">
    <property type="entry name" value="GGT_peptidase"/>
</dbReference>
<accession>B7QCY3</accession>
<dbReference type="PRINTS" id="PR01210">
    <property type="entry name" value="GGTRANSPTASE"/>
</dbReference>
<dbReference type="EMBL" id="ABJB010891863">
    <property type="status" value="NOT_ANNOTATED_CDS"/>
    <property type="molecule type" value="Genomic_DNA"/>
</dbReference>
<evidence type="ECO:0000256" key="3">
    <source>
        <dbReference type="PIRSR" id="PIRSR600101-2"/>
    </source>
</evidence>
<organism>
    <name type="scientific">Ixodes scapularis</name>
    <name type="common">Black-legged tick</name>
    <name type="synonym">Deer tick</name>
    <dbReference type="NCBI Taxonomy" id="6945"/>
    <lineage>
        <taxon>Eukaryota</taxon>
        <taxon>Metazoa</taxon>
        <taxon>Ecdysozoa</taxon>
        <taxon>Arthropoda</taxon>
        <taxon>Chelicerata</taxon>
        <taxon>Arachnida</taxon>
        <taxon>Acari</taxon>
        <taxon>Parasitiformes</taxon>
        <taxon>Ixodida</taxon>
        <taxon>Ixodoidea</taxon>
        <taxon>Ixodidae</taxon>
        <taxon>Ixodinae</taxon>
        <taxon>Ixodes</taxon>
    </lineage>
</organism>
<protein>
    <submittedName>
        <fullName evidence="4 5">Gamma-glutamyltransferase, putative</fullName>
        <ecNumber evidence="4">2.3.2.2</ecNumber>
    </submittedName>
</protein>
<proteinExistence type="predicted"/>
<keyword evidence="1" id="KW-1199">Hemostasis impairing toxin</keyword>
<feature type="binding site" evidence="3">
    <location>
        <begin position="357"/>
        <end position="358"/>
    </location>
    <ligand>
        <name>L-glutamate</name>
        <dbReference type="ChEBI" id="CHEBI:29985"/>
    </ligand>
</feature>
<dbReference type="EMBL" id="ABJB010270222">
    <property type="status" value="NOT_ANNOTATED_CDS"/>
    <property type="molecule type" value="Genomic_DNA"/>
</dbReference>
<dbReference type="VEuPathDB" id="VectorBase:ISCW012872"/>
<keyword evidence="1" id="KW-1202">Platelet aggregation activating toxin</keyword>
<dbReference type="EMBL" id="ABJB010835908">
    <property type="status" value="NOT_ANNOTATED_CDS"/>
    <property type="molecule type" value="Genomic_DNA"/>
</dbReference>
<keyword evidence="6" id="KW-1185">Reference proteome</keyword>
<feature type="binding site" evidence="3">
    <location>
        <begin position="307"/>
        <end position="309"/>
    </location>
    <ligand>
        <name>L-glutamate</name>
        <dbReference type="ChEBI" id="CHEBI:29985"/>
    </ligand>
</feature>
<dbReference type="SUPFAM" id="SSF56235">
    <property type="entry name" value="N-terminal nucleophile aminohydrolases (Ntn hydrolases)"/>
    <property type="match status" value="1"/>
</dbReference>
<dbReference type="EMBL" id="DS910124">
    <property type="protein sequence ID" value="EEC16705.1"/>
    <property type="molecule type" value="Genomic_DNA"/>
</dbReference>
<dbReference type="AlphaFoldDB" id="B7QCY3"/>
<dbReference type="HOGENOM" id="CLU_014813_4_2_1"/>
<gene>
    <name evidence="4" type="ORF">IscW_ISCW012872</name>
</gene>
<keyword evidence="4" id="KW-0012">Acyltransferase</keyword>